<dbReference type="InterPro" id="IPR036928">
    <property type="entry name" value="AS_sf"/>
</dbReference>
<dbReference type="Proteomes" id="UP000229699">
    <property type="component" value="Unassembled WGS sequence"/>
</dbReference>
<proteinExistence type="inferred from homology"/>
<evidence type="ECO:0000256" key="2">
    <source>
        <dbReference type="ARBA" id="ARBA00022741"/>
    </source>
</evidence>
<comment type="caution">
    <text evidence="7">The sequence shown here is derived from an EMBL/GenBank/DDBJ whole genome shotgun (WGS) entry which is preliminary data.</text>
</comment>
<dbReference type="PANTHER" id="PTHR11895:SF151">
    <property type="entry name" value="GLUTAMYL-TRNA(GLN) AMIDOTRANSFERASE SUBUNIT A"/>
    <property type="match status" value="1"/>
</dbReference>
<dbReference type="HAMAP" id="MF_00120">
    <property type="entry name" value="GatA"/>
    <property type="match status" value="1"/>
</dbReference>
<evidence type="ECO:0000256" key="5">
    <source>
        <dbReference type="HAMAP-Rule" id="MF_00120"/>
    </source>
</evidence>
<evidence type="ECO:0000259" key="6">
    <source>
        <dbReference type="Pfam" id="PF01425"/>
    </source>
</evidence>
<comment type="function">
    <text evidence="5">Allows the formation of correctly charged Gln-tRNA(Gln) through the transamidation of misacylated Glu-tRNA(Gln) in organisms which lack glutaminyl-tRNA synthetase. The reaction takes place in the presence of glutamine and ATP through an activated gamma-phospho-Glu-tRNA(Gln).</text>
</comment>
<dbReference type="AlphaFoldDB" id="A0A2H0C211"/>
<keyword evidence="2 5" id="KW-0547">Nucleotide-binding</keyword>
<comment type="subunit">
    <text evidence="5">Heterotrimer of A, B and C subunits.</text>
</comment>
<dbReference type="EMBL" id="PCTC01000012">
    <property type="protein sequence ID" value="PIP63799.1"/>
    <property type="molecule type" value="Genomic_DNA"/>
</dbReference>
<keyword evidence="7" id="KW-0808">Transferase</keyword>
<dbReference type="Gene3D" id="3.90.1300.10">
    <property type="entry name" value="Amidase signature (AS) domain"/>
    <property type="match status" value="1"/>
</dbReference>
<feature type="active site" description="Acyl-ester intermediate" evidence="5">
    <location>
        <position position="176"/>
    </location>
</feature>
<evidence type="ECO:0000313" key="7">
    <source>
        <dbReference type="EMBL" id="PIP63799.1"/>
    </source>
</evidence>
<comment type="similarity">
    <text evidence="5">Belongs to the amidase family. GatA subfamily.</text>
</comment>
<evidence type="ECO:0000313" key="8">
    <source>
        <dbReference type="Proteomes" id="UP000229699"/>
    </source>
</evidence>
<dbReference type="GO" id="GO:0016740">
    <property type="term" value="F:transferase activity"/>
    <property type="evidence" value="ECO:0007669"/>
    <property type="project" value="UniProtKB-KW"/>
</dbReference>
<sequence>MLINQSIKELSLLLKKKEISSVDLIKESYSKIEKLDNKLHSFITIRDKNEALKEAEVKDKERKEDSSIIYGLPFSIKDAYCTENFRTTAGNKILDDFIPPYSAAVYKKIIDSGSILIGKNNMDAWGHGGSTENTDYHPACNPWDLERIPGGSSGGSAIAISTRMVPFSIGEDTGGSIRSPSSMCNTSGLKVTYGRVSRLGAIAYASSLDSVGPMAKSVEDLSYLLEIMAGKDSLDSTSSKTKVDRYSQFLGAPIKGKTIGLPKEFFGKGLDPQIKKVLIDATKFFEKLGAKIQEVSLPHFIYGVSIYYLIALSETSSNLGRYDSFRFGGERELFSEETKKRILLGTYALSAGYADKLYKKAQKLRTILIQEYEEALKKCDVILAPVNPSLPSKIGELINDPLKNLMEDLYTGTISLVGAPSLSVPAGFAEGLPVGMQIVGKKFGETELFQLGYLYQQETDWHKRLPPILNI</sequence>
<dbReference type="GO" id="GO:0006412">
    <property type="term" value="P:translation"/>
    <property type="evidence" value="ECO:0007669"/>
    <property type="project" value="UniProtKB-UniRule"/>
</dbReference>
<dbReference type="InterPro" id="IPR004412">
    <property type="entry name" value="GatA"/>
</dbReference>
<name>A0A2H0C211_9BACT</name>
<dbReference type="SUPFAM" id="SSF75304">
    <property type="entry name" value="Amidase signature (AS) enzymes"/>
    <property type="match status" value="1"/>
</dbReference>
<organism evidence="7 8">
    <name type="scientific">Candidatus Roizmanbacteria bacterium CG22_combo_CG10-13_8_21_14_all_34_12</name>
    <dbReference type="NCBI Taxonomy" id="1974860"/>
    <lineage>
        <taxon>Bacteria</taxon>
        <taxon>Candidatus Roizmaniibacteriota</taxon>
    </lineage>
</organism>
<comment type="catalytic activity">
    <reaction evidence="5">
        <text>L-glutamyl-tRNA(Gln) + L-glutamine + ATP + H2O = L-glutaminyl-tRNA(Gln) + L-glutamate + ADP + phosphate + H(+)</text>
        <dbReference type="Rhea" id="RHEA:17521"/>
        <dbReference type="Rhea" id="RHEA-COMP:9681"/>
        <dbReference type="Rhea" id="RHEA-COMP:9684"/>
        <dbReference type="ChEBI" id="CHEBI:15377"/>
        <dbReference type="ChEBI" id="CHEBI:15378"/>
        <dbReference type="ChEBI" id="CHEBI:29985"/>
        <dbReference type="ChEBI" id="CHEBI:30616"/>
        <dbReference type="ChEBI" id="CHEBI:43474"/>
        <dbReference type="ChEBI" id="CHEBI:58359"/>
        <dbReference type="ChEBI" id="CHEBI:78520"/>
        <dbReference type="ChEBI" id="CHEBI:78521"/>
        <dbReference type="ChEBI" id="CHEBI:456216"/>
        <dbReference type="EC" id="6.3.5.7"/>
    </reaction>
</comment>
<feature type="active site" description="Charge relay system" evidence="5">
    <location>
        <position position="77"/>
    </location>
</feature>
<reference evidence="7 8" key="1">
    <citation type="submission" date="2017-09" db="EMBL/GenBank/DDBJ databases">
        <title>Depth-based differentiation of microbial function through sediment-hosted aquifers and enrichment of novel symbionts in the deep terrestrial subsurface.</title>
        <authorList>
            <person name="Probst A.J."/>
            <person name="Ladd B."/>
            <person name="Jarett J.K."/>
            <person name="Geller-Mcgrath D.E."/>
            <person name="Sieber C.M."/>
            <person name="Emerson J.B."/>
            <person name="Anantharaman K."/>
            <person name="Thomas B.C."/>
            <person name="Malmstrom R."/>
            <person name="Stieglmeier M."/>
            <person name="Klingl A."/>
            <person name="Woyke T."/>
            <person name="Ryan C.M."/>
            <person name="Banfield J.F."/>
        </authorList>
    </citation>
    <scope>NUCLEOTIDE SEQUENCE [LARGE SCALE GENOMIC DNA]</scope>
    <source>
        <strain evidence="7">CG22_combo_CG10-13_8_21_14_all_34_12</strain>
    </source>
</reference>
<dbReference type="InterPro" id="IPR000120">
    <property type="entry name" value="Amidase"/>
</dbReference>
<feature type="active site" description="Charge relay system" evidence="5">
    <location>
        <position position="152"/>
    </location>
</feature>
<dbReference type="GO" id="GO:0050567">
    <property type="term" value="F:glutaminyl-tRNA synthase (glutamine-hydrolyzing) activity"/>
    <property type="evidence" value="ECO:0007669"/>
    <property type="project" value="UniProtKB-UniRule"/>
</dbReference>
<dbReference type="PANTHER" id="PTHR11895">
    <property type="entry name" value="TRANSAMIDASE"/>
    <property type="match status" value="1"/>
</dbReference>
<feature type="domain" description="Amidase" evidence="6">
    <location>
        <begin position="23"/>
        <end position="448"/>
    </location>
</feature>
<evidence type="ECO:0000256" key="4">
    <source>
        <dbReference type="ARBA" id="ARBA00022917"/>
    </source>
</evidence>
<evidence type="ECO:0000256" key="1">
    <source>
        <dbReference type="ARBA" id="ARBA00022598"/>
    </source>
</evidence>
<keyword evidence="1 5" id="KW-0436">Ligase</keyword>
<dbReference type="EC" id="6.3.5.7" evidence="5"/>
<dbReference type="GO" id="GO:0005524">
    <property type="term" value="F:ATP binding"/>
    <property type="evidence" value="ECO:0007669"/>
    <property type="project" value="UniProtKB-KW"/>
</dbReference>
<dbReference type="Pfam" id="PF01425">
    <property type="entry name" value="Amidase"/>
    <property type="match status" value="1"/>
</dbReference>
<dbReference type="GO" id="GO:0030956">
    <property type="term" value="C:glutamyl-tRNA(Gln) amidotransferase complex"/>
    <property type="evidence" value="ECO:0007669"/>
    <property type="project" value="InterPro"/>
</dbReference>
<dbReference type="InterPro" id="IPR023631">
    <property type="entry name" value="Amidase_dom"/>
</dbReference>
<keyword evidence="3 5" id="KW-0067">ATP-binding</keyword>
<protein>
    <recommendedName>
        <fullName evidence="5">Glutamyl-tRNA(Gln) amidotransferase subunit A</fullName>
        <shortName evidence="5">Glu-ADT subunit A</shortName>
        <ecNumber evidence="5">6.3.5.7</ecNumber>
    </recommendedName>
</protein>
<accession>A0A2H0C211</accession>
<gene>
    <name evidence="5" type="primary">gatA</name>
    <name evidence="7" type="ORF">COW97_00535</name>
</gene>
<evidence type="ECO:0000256" key="3">
    <source>
        <dbReference type="ARBA" id="ARBA00022840"/>
    </source>
</evidence>
<keyword evidence="4 5" id="KW-0648">Protein biosynthesis</keyword>